<dbReference type="Proteomes" id="UP000637359">
    <property type="component" value="Unassembled WGS sequence"/>
</dbReference>
<sequence length="217" mass="25239">MEHIKTYNKMEHQVKDKLLIIEGPISSLELARYEFHPDLNSFRPAPNQFQALMGIADLPDGRIIIAREQNTIIGYVTYLYPDPLERWSTFQMTNLIELGAIEVIPDYRGGKVASNLLHVSMMDPFMEHYIIISTEYYWHWDLKGTNLSIWEYRKVMEKMMASGGLLPAPTDDPEIISHPANCLMVRIGSKVDEASINQFEKLRFLKRYQLRSFREGL</sequence>
<dbReference type="EMBL" id="JACOOL010000018">
    <property type="protein sequence ID" value="MBC5638631.1"/>
    <property type="molecule type" value="Genomic_DNA"/>
</dbReference>
<organism evidence="2 3">
    <name type="scientific">Ornithinibacillus hominis</name>
    <dbReference type="NCBI Taxonomy" id="2763055"/>
    <lineage>
        <taxon>Bacteria</taxon>
        <taxon>Bacillati</taxon>
        <taxon>Bacillota</taxon>
        <taxon>Bacilli</taxon>
        <taxon>Bacillales</taxon>
        <taxon>Bacillaceae</taxon>
        <taxon>Ornithinibacillus</taxon>
    </lineage>
</organism>
<proteinExistence type="predicted"/>
<reference evidence="2" key="1">
    <citation type="submission" date="2020-08" db="EMBL/GenBank/DDBJ databases">
        <title>Genome public.</title>
        <authorList>
            <person name="Liu C."/>
            <person name="Sun Q."/>
        </authorList>
    </citation>
    <scope>NUCLEOTIDE SEQUENCE</scope>
    <source>
        <strain evidence="2">BX22</strain>
    </source>
</reference>
<dbReference type="Pfam" id="PF00583">
    <property type="entry name" value="Acetyltransf_1"/>
    <property type="match status" value="1"/>
</dbReference>
<dbReference type="PIRSF" id="PIRSF021278">
    <property type="entry name" value="AcuA"/>
    <property type="match status" value="1"/>
</dbReference>
<evidence type="ECO:0000313" key="3">
    <source>
        <dbReference type="Proteomes" id="UP000637359"/>
    </source>
</evidence>
<comment type="caution">
    <text evidence="2">The sequence shown here is derived from an EMBL/GenBank/DDBJ whole genome shotgun (WGS) entry which is preliminary data.</text>
</comment>
<dbReference type="AlphaFoldDB" id="A0A923RK79"/>
<dbReference type="SUPFAM" id="SSF55729">
    <property type="entry name" value="Acyl-CoA N-acyltransferases (Nat)"/>
    <property type="match status" value="1"/>
</dbReference>
<dbReference type="RefSeq" id="WP_186871331.1">
    <property type="nucleotide sequence ID" value="NZ_JACOOL010000018.1"/>
</dbReference>
<dbReference type="GO" id="GO:0019152">
    <property type="term" value="F:acetoin dehydrogenase (NAD+) activity"/>
    <property type="evidence" value="ECO:0007669"/>
    <property type="project" value="InterPro"/>
</dbReference>
<evidence type="ECO:0000259" key="1">
    <source>
        <dbReference type="PROSITE" id="PS51186"/>
    </source>
</evidence>
<name>A0A923RK79_9BACI</name>
<dbReference type="InterPro" id="IPR024699">
    <property type="entry name" value="AcuA"/>
</dbReference>
<protein>
    <submittedName>
        <fullName evidence="2">GNAT family N-acetyltransferase</fullName>
    </submittedName>
</protein>
<dbReference type="InterPro" id="IPR016181">
    <property type="entry name" value="Acyl_CoA_acyltransferase"/>
</dbReference>
<keyword evidence="3" id="KW-1185">Reference proteome</keyword>
<dbReference type="InterPro" id="IPR000182">
    <property type="entry name" value="GNAT_dom"/>
</dbReference>
<feature type="domain" description="N-acetyltransferase" evidence="1">
    <location>
        <begin position="23"/>
        <end position="211"/>
    </location>
</feature>
<gene>
    <name evidence="2" type="ORF">H8S33_17810</name>
</gene>
<dbReference type="PROSITE" id="PS51186">
    <property type="entry name" value="GNAT"/>
    <property type="match status" value="1"/>
</dbReference>
<evidence type="ECO:0000313" key="2">
    <source>
        <dbReference type="EMBL" id="MBC5638631.1"/>
    </source>
</evidence>
<dbReference type="GO" id="GO:0045150">
    <property type="term" value="P:acetoin catabolic process"/>
    <property type="evidence" value="ECO:0007669"/>
    <property type="project" value="InterPro"/>
</dbReference>
<accession>A0A923RK79</accession>
<dbReference type="GO" id="GO:0016747">
    <property type="term" value="F:acyltransferase activity, transferring groups other than amino-acyl groups"/>
    <property type="evidence" value="ECO:0007669"/>
    <property type="project" value="InterPro"/>
</dbReference>
<dbReference type="Gene3D" id="3.40.630.30">
    <property type="match status" value="1"/>
</dbReference>